<dbReference type="InterPro" id="IPR047741">
    <property type="entry name" value="DIP1984-like"/>
</dbReference>
<reference evidence="1" key="1">
    <citation type="submission" date="2022-07" db="EMBL/GenBank/DDBJ databases">
        <title>Phylogenomic reconstructions and comparative analyses of Kickxellomycotina fungi.</title>
        <authorList>
            <person name="Reynolds N.K."/>
            <person name="Stajich J.E."/>
            <person name="Barry K."/>
            <person name="Grigoriev I.V."/>
            <person name="Crous P."/>
            <person name="Smith M.E."/>
        </authorList>
    </citation>
    <scope>NUCLEOTIDE SEQUENCE</scope>
    <source>
        <strain evidence="1">NRRL 3115</strain>
    </source>
</reference>
<dbReference type="Pfam" id="PF20935">
    <property type="entry name" value="DUF6847"/>
    <property type="match status" value="1"/>
</dbReference>
<protein>
    <recommendedName>
        <fullName evidence="3">Septicolysin</fullName>
    </recommendedName>
</protein>
<gene>
    <name evidence="1" type="ORF">GGI25_004226</name>
</gene>
<dbReference type="AlphaFoldDB" id="A0A9W8G6Z5"/>
<dbReference type="EMBL" id="JANBTW010000054">
    <property type="protein sequence ID" value="KAJ2674763.1"/>
    <property type="molecule type" value="Genomic_DNA"/>
</dbReference>
<evidence type="ECO:0000313" key="2">
    <source>
        <dbReference type="Proteomes" id="UP001151518"/>
    </source>
</evidence>
<name>A0A9W8G6Z5_9FUNG</name>
<dbReference type="NCBIfam" id="NF038048">
    <property type="entry name" value="DIP1984_fam"/>
    <property type="match status" value="1"/>
</dbReference>
<sequence>MKLAEALILRADLDKSIEQLKNRVVSNSLVQEGTSPAEDPEELLKELHMKLNEYKELVIKINTTNLNAKTSEGLNLTSAIAERDRLQRLHGILSSVSNHANSTTDRYSKKEILNISTVDVASLRKQVDKVAERRRKIDVEIQAANWTSDLI</sequence>
<dbReference type="OrthoDB" id="4009151at2759"/>
<proteinExistence type="predicted"/>
<evidence type="ECO:0008006" key="3">
    <source>
        <dbReference type="Google" id="ProtNLM"/>
    </source>
</evidence>
<dbReference type="Proteomes" id="UP001151518">
    <property type="component" value="Unassembled WGS sequence"/>
</dbReference>
<organism evidence="1 2">
    <name type="scientific">Coemansia spiralis</name>
    <dbReference type="NCBI Taxonomy" id="417178"/>
    <lineage>
        <taxon>Eukaryota</taxon>
        <taxon>Fungi</taxon>
        <taxon>Fungi incertae sedis</taxon>
        <taxon>Zoopagomycota</taxon>
        <taxon>Kickxellomycotina</taxon>
        <taxon>Kickxellomycetes</taxon>
        <taxon>Kickxellales</taxon>
        <taxon>Kickxellaceae</taxon>
        <taxon>Coemansia</taxon>
    </lineage>
</organism>
<evidence type="ECO:0000313" key="1">
    <source>
        <dbReference type="EMBL" id="KAJ2674763.1"/>
    </source>
</evidence>
<comment type="caution">
    <text evidence="1">The sequence shown here is derived from an EMBL/GenBank/DDBJ whole genome shotgun (WGS) entry which is preliminary data.</text>
</comment>
<accession>A0A9W8G6Z5</accession>
<dbReference type="Gene3D" id="6.10.320.10">
    <property type="match status" value="1"/>
</dbReference>
<dbReference type="CDD" id="cd12208">
    <property type="entry name" value="DIP1984-like"/>
    <property type="match status" value="1"/>
</dbReference>